<evidence type="ECO:0000259" key="2">
    <source>
        <dbReference type="Pfam" id="PF09851"/>
    </source>
</evidence>
<dbReference type="Pfam" id="PF09851">
    <property type="entry name" value="SHOCT"/>
    <property type="match status" value="1"/>
</dbReference>
<reference evidence="3 4" key="1">
    <citation type="submission" date="2018-11" db="EMBL/GenBank/DDBJ databases">
        <title>Rhodococcus spongicola sp. nov. and Rhodococcus xishaensis sp. nov. from marine sponges.</title>
        <authorList>
            <person name="Li L."/>
            <person name="Lin H.W."/>
        </authorList>
    </citation>
    <scope>NUCLEOTIDE SEQUENCE [LARGE SCALE GENOMIC DNA]</scope>
    <source>
        <strain evidence="3 4">CCTCC AB2014297</strain>
    </source>
</reference>
<evidence type="ECO:0000313" key="3">
    <source>
        <dbReference type="EMBL" id="RVW07276.1"/>
    </source>
</evidence>
<feature type="domain" description="SHOCT" evidence="2">
    <location>
        <begin position="86"/>
        <end position="112"/>
    </location>
</feature>
<sequence>MIGRRMGRPGLLGTVARTAVIAGTARATTNAMDRSSQRRAAEQQAYADQQAAEQQAAMAQQFAAQQQTAPPAAAPSGSSGDDLIAKLQQLGQLHQSGVLSDEEFAAAKAKLLA</sequence>
<gene>
    <name evidence="3" type="ORF">EGT67_22260</name>
</gene>
<evidence type="ECO:0000256" key="1">
    <source>
        <dbReference type="SAM" id="MobiDB-lite"/>
    </source>
</evidence>
<feature type="compositionally biased region" description="Low complexity" evidence="1">
    <location>
        <begin position="42"/>
        <end position="71"/>
    </location>
</feature>
<keyword evidence="4" id="KW-1185">Reference proteome</keyword>
<protein>
    <submittedName>
        <fullName evidence="3">SHOCT domain-containing protein</fullName>
    </submittedName>
</protein>
<organism evidence="3 4">
    <name type="scientific">Prescottella agglutinans</name>
    <dbReference type="NCBI Taxonomy" id="1644129"/>
    <lineage>
        <taxon>Bacteria</taxon>
        <taxon>Bacillati</taxon>
        <taxon>Actinomycetota</taxon>
        <taxon>Actinomycetes</taxon>
        <taxon>Mycobacteriales</taxon>
        <taxon>Nocardiaceae</taxon>
        <taxon>Prescottella</taxon>
    </lineage>
</organism>
<dbReference type="Proteomes" id="UP000286208">
    <property type="component" value="Unassembled WGS sequence"/>
</dbReference>
<dbReference type="RefSeq" id="WP_127918274.1">
    <property type="nucleotide sequence ID" value="NZ_RKLP01000013.1"/>
</dbReference>
<proteinExistence type="predicted"/>
<dbReference type="InterPro" id="IPR018649">
    <property type="entry name" value="SHOCT"/>
</dbReference>
<accession>A0A438B8H7</accession>
<feature type="region of interest" description="Disordered" evidence="1">
    <location>
        <begin position="27"/>
        <end position="83"/>
    </location>
</feature>
<evidence type="ECO:0000313" key="4">
    <source>
        <dbReference type="Proteomes" id="UP000286208"/>
    </source>
</evidence>
<name>A0A438B8H7_9NOCA</name>
<dbReference type="OrthoDB" id="5996503at2"/>
<dbReference type="EMBL" id="RKLP01000013">
    <property type="protein sequence ID" value="RVW07276.1"/>
    <property type="molecule type" value="Genomic_DNA"/>
</dbReference>
<comment type="caution">
    <text evidence="3">The sequence shown here is derived from an EMBL/GenBank/DDBJ whole genome shotgun (WGS) entry which is preliminary data.</text>
</comment>
<dbReference type="AlphaFoldDB" id="A0A438B8H7"/>